<accession>A0ABP0WW59</accession>
<protein>
    <submittedName>
        <fullName evidence="1">Uncharacterized protein</fullName>
    </submittedName>
</protein>
<reference evidence="1" key="1">
    <citation type="submission" date="2024-02" db="EMBL/GenBank/DDBJ databases">
        <authorList>
            <consortium name="ELIXIR-Norway"/>
            <consortium name="Elixir Norway"/>
        </authorList>
    </citation>
    <scope>NUCLEOTIDE SEQUENCE</scope>
</reference>
<name>A0ABP0WW59_9BRYO</name>
<dbReference type="Proteomes" id="UP001497444">
    <property type="component" value="Chromosome 3"/>
</dbReference>
<dbReference type="EMBL" id="OZ020098">
    <property type="protein sequence ID" value="CAK9270662.1"/>
    <property type="molecule type" value="Genomic_DNA"/>
</dbReference>
<gene>
    <name evidence="1" type="ORF">CSSPJE1EN1_LOCUS16140</name>
</gene>
<organism evidence="1 2">
    <name type="scientific">Sphagnum jensenii</name>
    <dbReference type="NCBI Taxonomy" id="128206"/>
    <lineage>
        <taxon>Eukaryota</taxon>
        <taxon>Viridiplantae</taxon>
        <taxon>Streptophyta</taxon>
        <taxon>Embryophyta</taxon>
        <taxon>Bryophyta</taxon>
        <taxon>Sphagnophytina</taxon>
        <taxon>Sphagnopsida</taxon>
        <taxon>Sphagnales</taxon>
        <taxon>Sphagnaceae</taxon>
        <taxon>Sphagnum</taxon>
    </lineage>
</organism>
<proteinExistence type="predicted"/>
<sequence>MHSFEANQLLLKLNCCKKGEWLLDLFLEFGMTNVLIMPIYCDNESYIKIAMNPIYHPKTKHFTIHLKHIQ</sequence>
<keyword evidence="2" id="KW-1185">Reference proteome</keyword>
<evidence type="ECO:0000313" key="2">
    <source>
        <dbReference type="Proteomes" id="UP001497444"/>
    </source>
</evidence>
<evidence type="ECO:0000313" key="1">
    <source>
        <dbReference type="EMBL" id="CAK9270662.1"/>
    </source>
</evidence>